<dbReference type="AlphaFoldDB" id="A0A1P8K7A5"/>
<reference evidence="1 2" key="1">
    <citation type="submission" date="2017-01" db="EMBL/GenBank/DDBJ databases">
        <authorList>
            <person name="Mah S.A."/>
            <person name="Swanson W.J."/>
            <person name="Moy G.W."/>
            <person name="Vacquier V.D."/>
        </authorList>
    </citation>
    <scope>NUCLEOTIDE SEQUENCE [LARGE SCALE GENOMIC DNA]</scope>
    <source>
        <strain evidence="1 2">DSM 22694</strain>
    </source>
</reference>
<keyword evidence="2" id="KW-1185">Reference proteome</keyword>
<sequence length="223" mass="25294">MVSAMSIIDPVISYPQRLVLSILALHAKRHGQTAPPQDRIAALAGWYCKNKETGEMEPNARYVSTLINNENHTKKSDRCGPGLVQLGYVKPGYKQNGFNQPNTYQLTTPTFSEGYICRPDGTKTESRFVASVEREDTKTYKARKSAEQTAYELQQIAPKKKFSAEDQLPLDLSDTYNWMGDEYTRRDCEVDIQNCRDGLEQDVPDAVYRYFQMAVPADLATDY</sequence>
<dbReference type="KEGG" id="rsb:RS694_04500"/>
<name>A0A1P8K7A5_9BURK</name>
<proteinExistence type="predicted"/>
<gene>
    <name evidence="1" type="ORF">RS694_04500</name>
</gene>
<dbReference type="Proteomes" id="UP000186110">
    <property type="component" value="Chromosome"/>
</dbReference>
<protein>
    <submittedName>
        <fullName evidence="1">Uncharacterized protein</fullName>
    </submittedName>
</protein>
<accession>A0A1P8K7A5</accession>
<dbReference type="EMBL" id="CP019239">
    <property type="protein sequence ID" value="APW41874.1"/>
    <property type="molecule type" value="Genomic_DNA"/>
</dbReference>
<evidence type="ECO:0000313" key="1">
    <source>
        <dbReference type="EMBL" id="APW41874.1"/>
    </source>
</evidence>
<organism evidence="1 2">
    <name type="scientific">Rhodoferax saidenbachensis</name>
    <dbReference type="NCBI Taxonomy" id="1484693"/>
    <lineage>
        <taxon>Bacteria</taxon>
        <taxon>Pseudomonadati</taxon>
        <taxon>Pseudomonadota</taxon>
        <taxon>Betaproteobacteria</taxon>
        <taxon>Burkholderiales</taxon>
        <taxon>Comamonadaceae</taxon>
        <taxon>Rhodoferax</taxon>
    </lineage>
</organism>
<evidence type="ECO:0000313" key="2">
    <source>
        <dbReference type="Proteomes" id="UP000186110"/>
    </source>
</evidence>